<protein>
    <submittedName>
        <fullName evidence="2">DUF998 domain-containing protein</fullName>
    </submittedName>
</protein>
<reference evidence="2 3" key="1">
    <citation type="submission" date="2020-02" db="EMBL/GenBank/DDBJ databases">
        <title>Whole-genome analyses of novel actinobacteria.</title>
        <authorList>
            <person name="Sahin N."/>
            <person name="Tokatli A."/>
        </authorList>
    </citation>
    <scope>NUCLEOTIDE SEQUENCE [LARGE SCALE GENOMIC DNA]</scope>
    <source>
        <strain evidence="2 3">YC504</strain>
    </source>
</reference>
<accession>A0A6G4XGC3</accession>
<proteinExistence type="predicted"/>
<organism evidence="2 3">
    <name type="scientific">Streptomyces mesophilus</name>
    <dbReference type="NCBI Taxonomy" id="1775132"/>
    <lineage>
        <taxon>Bacteria</taxon>
        <taxon>Bacillati</taxon>
        <taxon>Actinomycetota</taxon>
        <taxon>Actinomycetes</taxon>
        <taxon>Kitasatosporales</taxon>
        <taxon>Streptomycetaceae</taxon>
        <taxon>Streptomyces</taxon>
    </lineage>
</organism>
<feature type="transmembrane region" description="Helical" evidence="1">
    <location>
        <begin position="118"/>
        <end position="139"/>
    </location>
</feature>
<name>A0A6G4XGC3_9ACTN</name>
<evidence type="ECO:0000313" key="3">
    <source>
        <dbReference type="Proteomes" id="UP000481109"/>
    </source>
</evidence>
<dbReference type="InterPro" id="IPR009339">
    <property type="entry name" value="DUF998"/>
</dbReference>
<dbReference type="EMBL" id="JAAKZW010000031">
    <property type="protein sequence ID" value="NGO76283.1"/>
    <property type="molecule type" value="Genomic_DNA"/>
</dbReference>
<keyword evidence="1" id="KW-1133">Transmembrane helix</keyword>
<keyword evidence="1" id="KW-0472">Membrane</keyword>
<dbReference type="AlphaFoldDB" id="A0A6G4XGC3"/>
<dbReference type="Proteomes" id="UP000481109">
    <property type="component" value="Unassembled WGS sequence"/>
</dbReference>
<dbReference type="RefSeq" id="WP_165331785.1">
    <property type="nucleotide sequence ID" value="NZ_JAAKZW010000031.1"/>
</dbReference>
<feature type="transmembrane region" description="Helical" evidence="1">
    <location>
        <begin position="151"/>
        <end position="174"/>
    </location>
</feature>
<feature type="transmembrane region" description="Helical" evidence="1">
    <location>
        <begin position="88"/>
        <end position="106"/>
    </location>
</feature>
<sequence length="216" mass="22628">MIASRFRRHRHLLAPTVWITVVLAVTAALWAPSVNDPGLSPLQLTVSDFAALDRGGPIEMTMGLLGAVSLVLLLVARARRLPVRGLPSVLLTVWGVGLLVAAVVPTDPLTSDLGAPAYVHRYASIAAFVALPLAGLLLDRRTRALPGATGAVLRLRALSLAALAGAVLMAYVAGPGGRELIGLVERGLLGCEVAMVGVLGRYVQRWTPTSELRLAA</sequence>
<dbReference type="Pfam" id="PF06197">
    <property type="entry name" value="DUF998"/>
    <property type="match status" value="1"/>
</dbReference>
<evidence type="ECO:0000256" key="1">
    <source>
        <dbReference type="SAM" id="Phobius"/>
    </source>
</evidence>
<keyword evidence="1" id="KW-0812">Transmembrane</keyword>
<keyword evidence="3" id="KW-1185">Reference proteome</keyword>
<feature type="transmembrane region" description="Helical" evidence="1">
    <location>
        <begin position="58"/>
        <end position="76"/>
    </location>
</feature>
<feature type="transmembrane region" description="Helical" evidence="1">
    <location>
        <begin position="12"/>
        <end position="31"/>
    </location>
</feature>
<gene>
    <name evidence="2" type="ORF">G6045_11505</name>
</gene>
<evidence type="ECO:0000313" key="2">
    <source>
        <dbReference type="EMBL" id="NGO76283.1"/>
    </source>
</evidence>
<comment type="caution">
    <text evidence="2">The sequence shown here is derived from an EMBL/GenBank/DDBJ whole genome shotgun (WGS) entry which is preliminary data.</text>
</comment>